<dbReference type="PANTHER" id="PTHR18911">
    <property type="entry name" value="CTCL TUMOR ANTIGEN HD-CL-01"/>
    <property type="match status" value="1"/>
</dbReference>
<dbReference type="PANTHER" id="PTHR18911:SF5">
    <property type="entry name" value="COILED-COIL DOMAIN-CONTAINING PROTEIN 186"/>
    <property type="match status" value="1"/>
</dbReference>
<proteinExistence type="predicted"/>
<name>A0ABD0YSR4_9HEMI</name>
<reference evidence="2 3" key="1">
    <citation type="submission" date="2024-07" db="EMBL/GenBank/DDBJ databases">
        <title>Chromosome-level genome assembly of the water stick insect Ranatra chinensis (Heteroptera: Nepidae).</title>
        <authorList>
            <person name="Liu X."/>
        </authorList>
    </citation>
    <scope>NUCLEOTIDE SEQUENCE [LARGE SCALE GENOMIC DNA]</scope>
    <source>
        <strain evidence="2">Cailab_2021Rc</strain>
        <tissue evidence="2">Muscle</tissue>
    </source>
</reference>
<evidence type="ECO:0000313" key="3">
    <source>
        <dbReference type="Proteomes" id="UP001558652"/>
    </source>
</evidence>
<organism evidence="2 3">
    <name type="scientific">Ranatra chinensis</name>
    <dbReference type="NCBI Taxonomy" id="642074"/>
    <lineage>
        <taxon>Eukaryota</taxon>
        <taxon>Metazoa</taxon>
        <taxon>Ecdysozoa</taxon>
        <taxon>Arthropoda</taxon>
        <taxon>Hexapoda</taxon>
        <taxon>Insecta</taxon>
        <taxon>Pterygota</taxon>
        <taxon>Neoptera</taxon>
        <taxon>Paraneoptera</taxon>
        <taxon>Hemiptera</taxon>
        <taxon>Heteroptera</taxon>
        <taxon>Panheteroptera</taxon>
        <taxon>Nepomorpha</taxon>
        <taxon>Nepidae</taxon>
        <taxon>Ranatrinae</taxon>
        <taxon>Ranatra</taxon>
    </lineage>
</organism>
<feature type="coiled-coil region" evidence="1">
    <location>
        <begin position="26"/>
        <end position="53"/>
    </location>
</feature>
<keyword evidence="3" id="KW-1185">Reference proteome</keyword>
<dbReference type="Proteomes" id="UP001558652">
    <property type="component" value="Unassembled WGS sequence"/>
</dbReference>
<dbReference type="InterPro" id="IPR038830">
    <property type="entry name" value="CCDC186"/>
</dbReference>
<dbReference type="EMBL" id="JBFDAA010000013">
    <property type="protein sequence ID" value="KAL1122843.1"/>
    <property type="molecule type" value="Genomic_DNA"/>
</dbReference>
<gene>
    <name evidence="2" type="ORF">AAG570_003169</name>
</gene>
<comment type="caution">
    <text evidence="2">The sequence shown here is derived from an EMBL/GenBank/DDBJ whole genome shotgun (WGS) entry which is preliminary data.</text>
</comment>
<evidence type="ECO:0000256" key="1">
    <source>
        <dbReference type="SAM" id="Coils"/>
    </source>
</evidence>
<evidence type="ECO:0000313" key="2">
    <source>
        <dbReference type="EMBL" id="KAL1122843.1"/>
    </source>
</evidence>
<sequence length="196" mass="22477">MTVILRLFVCFQNHFDVSPQALVDRIVRLQHEIARQKERIEFLEDHTGQLTRELQKKSRLLQNYIMRVESGGALTSRSMDDNKAYNVNALFSVGKSEVTKHGGIMASLYGSKLADDTMTLELSLEINHKLQAILEDTLLKNITLKVSDMSSIHSIHINTAVSETTKFNFTLCGFIFVLRGFFNNFLEWIRKNLLLQ</sequence>
<keyword evidence="1" id="KW-0175">Coiled coil</keyword>
<protein>
    <submittedName>
        <fullName evidence="2">Uncharacterized protein</fullName>
    </submittedName>
</protein>
<accession>A0ABD0YSR4</accession>
<dbReference type="AlphaFoldDB" id="A0ABD0YSR4"/>